<sequence length="232" mass="25532">MSEADVKELLWRNPLFMSLPDAALDEVLFASKLRKIPAKTTIFHQGDIPKEMVALGNGIVKVWQMRSGGATATIHVLGPGDLIGATAVFGRLPLLATATTVTDCVLLSWAVALTHDLMERFPVIRLNALGYVSLHAEELVQRLGEMATERVEQRIARSLLRLADHIGLAASGGVEIGYPLSRQDIAEIVGTDLYVVSRVLHDWTDRGFIMAGRLRIILCDRERIEQIATEGR</sequence>
<dbReference type="InterPro" id="IPR050397">
    <property type="entry name" value="Env_Response_Regulators"/>
</dbReference>
<evidence type="ECO:0000313" key="9">
    <source>
        <dbReference type="Proteomes" id="UP000278036"/>
    </source>
</evidence>
<evidence type="ECO:0000256" key="2">
    <source>
        <dbReference type="ARBA" id="ARBA00023125"/>
    </source>
</evidence>
<keyword evidence="1" id="KW-0805">Transcription regulation</keyword>
<dbReference type="CDD" id="cd00038">
    <property type="entry name" value="CAP_ED"/>
    <property type="match status" value="1"/>
</dbReference>
<dbReference type="EMBL" id="RFLX01000028">
    <property type="protein sequence ID" value="RMI17461.1"/>
    <property type="molecule type" value="Genomic_DNA"/>
</dbReference>
<dbReference type="Gene3D" id="1.10.10.10">
    <property type="entry name" value="Winged helix-like DNA-binding domain superfamily/Winged helix DNA-binding domain"/>
    <property type="match status" value="1"/>
</dbReference>
<dbReference type="InterPro" id="IPR000595">
    <property type="entry name" value="cNMP-bd_dom"/>
</dbReference>
<protein>
    <submittedName>
        <fullName evidence="6">Crp/Fnr family transcriptional regulator</fullName>
    </submittedName>
</protein>
<dbReference type="AlphaFoldDB" id="A0A3A9JM87"/>
<keyword evidence="8" id="KW-1185">Reference proteome</keyword>
<dbReference type="PROSITE" id="PS51063">
    <property type="entry name" value="HTH_CRP_2"/>
    <property type="match status" value="1"/>
</dbReference>
<dbReference type="InterPro" id="IPR036390">
    <property type="entry name" value="WH_DNA-bd_sf"/>
</dbReference>
<keyword evidence="2" id="KW-0238">DNA-binding</keyword>
<dbReference type="Pfam" id="PF13545">
    <property type="entry name" value="HTH_Crp_2"/>
    <property type="match status" value="1"/>
</dbReference>
<dbReference type="PANTHER" id="PTHR24567">
    <property type="entry name" value="CRP FAMILY TRANSCRIPTIONAL REGULATORY PROTEIN"/>
    <property type="match status" value="1"/>
</dbReference>
<evidence type="ECO:0000313" key="7">
    <source>
        <dbReference type="EMBL" id="RMI17461.1"/>
    </source>
</evidence>
<organism evidence="6 9">
    <name type="scientific">Teichococcus wenyumeiae</name>
    <dbReference type="NCBI Taxonomy" id="2478470"/>
    <lineage>
        <taxon>Bacteria</taxon>
        <taxon>Pseudomonadati</taxon>
        <taxon>Pseudomonadota</taxon>
        <taxon>Alphaproteobacteria</taxon>
        <taxon>Acetobacterales</taxon>
        <taxon>Roseomonadaceae</taxon>
        <taxon>Roseomonas</taxon>
    </lineage>
</organism>
<evidence type="ECO:0000313" key="6">
    <source>
        <dbReference type="EMBL" id="RKK04936.1"/>
    </source>
</evidence>
<dbReference type="FunCoup" id="A0A3A9JM87">
    <property type="interactions" value="570"/>
</dbReference>
<dbReference type="InterPro" id="IPR036388">
    <property type="entry name" value="WH-like_DNA-bd_sf"/>
</dbReference>
<dbReference type="GO" id="GO:0003677">
    <property type="term" value="F:DNA binding"/>
    <property type="evidence" value="ECO:0007669"/>
    <property type="project" value="UniProtKB-KW"/>
</dbReference>
<dbReference type="PANTHER" id="PTHR24567:SF28">
    <property type="entry name" value="LISTERIOLYSIN REGULATORY PROTEIN"/>
    <property type="match status" value="1"/>
</dbReference>
<keyword evidence="3" id="KW-0804">Transcription</keyword>
<gene>
    <name evidence="6" type="ORF">D6Z83_06740</name>
    <name evidence="7" type="ORF">EBE87_22365</name>
</gene>
<dbReference type="Proteomes" id="UP000274097">
    <property type="component" value="Unassembled WGS sequence"/>
</dbReference>
<dbReference type="OrthoDB" id="3525895at2"/>
<dbReference type="Proteomes" id="UP000278036">
    <property type="component" value="Unassembled WGS sequence"/>
</dbReference>
<dbReference type="Pfam" id="PF00027">
    <property type="entry name" value="cNMP_binding"/>
    <property type="match status" value="1"/>
</dbReference>
<dbReference type="SMART" id="SM00100">
    <property type="entry name" value="cNMP"/>
    <property type="match status" value="1"/>
</dbReference>
<dbReference type="RefSeq" id="WP_120637566.1">
    <property type="nucleotide sequence ID" value="NZ_RAQU01000027.1"/>
</dbReference>
<evidence type="ECO:0000256" key="3">
    <source>
        <dbReference type="ARBA" id="ARBA00023163"/>
    </source>
</evidence>
<proteinExistence type="predicted"/>
<dbReference type="SUPFAM" id="SSF51206">
    <property type="entry name" value="cAMP-binding domain-like"/>
    <property type="match status" value="1"/>
</dbReference>
<dbReference type="Gene3D" id="2.60.120.10">
    <property type="entry name" value="Jelly Rolls"/>
    <property type="match status" value="1"/>
</dbReference>
<dbReference type="InterPro" id="IPR012318">
    <property type="entry name" value="HTH_CRP"/>
</dbReference>
<evidence type="ECO:0000256" key="1">
    <source>
        <dbReference type="ARBA" id="ARBA00023015"/>
    </source>
</evidence>
<evidence type="ECO:0000313" key="8">
    <source>
        <dbReference type="Proteomes" id="UP000274097"/>
    </source>
</evidence>
<accession>A0A3A9JM87</accession>
<name>A0A3A9JM87_9PROT</name>
<evidence type="ECO:0000259" key="4">
    <source>
        <dbReference type="PROSITE" id="PS50042"/>
    </source>
</evidence>
<feature type="domain" description="HTH crp-type" evidence="5">
    <location>
        <begin position="149"/>
        <end position="222"/>
    </location>
</feature>
<dbReference type="PROSITE" id="PS50042">
    <property type="entry name" value="CNMP_BINDING_3"/>
    <property type="match status" value="1"/>
</dbReference>
<dbReference type="GO" id="GO:0005829">
    <property type="term" value="C:cytosol"/>
    <property type="evidence" value="ECO:0007669"/>
    <property type="project" value="TreeGrafter"/>
</dbReference>
<dbReference type="SUPFAM" id="SSF46785">
    <property type="entry name" value="Winged helix' DNA-binding domain"/>
    <property type="match status" value="1"/>
</dbReference>
<dbReference type="InterPro" id="IPR018490">
    <property type="entry name" value="cNMP-bd_dom_sf"/>
</dbReference>
<reference evidence="6 9" key="1">
    <citation type="submission" date="2018-09" db="EMBL/GenBank/DDBJ databases">
        <title>Roseomonas sp. nov., isolated from feces of Tibetan antelopes in the Qinghai-Tibet plateau, China.</title>
        <authorList>
            <person name="Tian Z."/>
        </authorList>
    </citation>
    <scope>NUCLEOTIDE SEQUENCE [LARGE SCALE GENOMIC DNA]</scope>
    <source>
        <strain evidence="7 8">Z23</strain>
        <strain evidence="6 9">Z24</strain>
    </source>
</reference>
<dbReference type="InterPro" id="IPR014710">
    <property type="entry name" value="RmlC-like_jellyroll"/>
</dbReference>
<feature type="domain" description="Cyclic nucleotide-binding" evidence="4">
    <location>
        <begin position="15"/>
        <end position="108"/>
    </location>
</feature>
<dbReference type="InParanoid" id="A0A3A9JM87"/>
<dbReference type="EMBL" id="RAQU01000027">
    <property type="protein sequence ID" value="RKK04936.1"/>
    <property type="molecule type" value="Genomic_DNA"/>
</dbReference>
<comment type="caution">
    <text evidence="6">The sequence shown here is derived from an EMBL/GenBank/DDBJ whole genome shotgun (WGS) entry which is preliminary data.</text>
</comment>
<evidence type="ECO:0000259" key="5">
    <source>
        <dbReference type="PROSITE" id="PS51063"/>
    </source>
</evidence>
<dbReference type="SMART" id="SM00419">
    <property type="entry name" value="HTH_CRP"/>
    <property type="match status" value="1"/>
</dbReference>
<dbReference type="GO" id="GO:0003700">
    <property type="term" value="F:DNA-binding transcription factor activity"/>
    <property type="evidence" value="ECO:0007669"/>
    <property type="project" value="TreeGrafter"/>
</dbReference>